<dbReference type="AlphaFoldDB" id="A0A0B8PQ59"/>
<dbReference type="InterPro" id="IPR051531">
    <property type="entry name" value="N-acetyltransferase"/>
</dbReference>
<comment type="caution">
    <text evidence="5">The sequence shown here is derived from an EMBL/GenBank/DDBJ whole genome shotgun (WGS) entry which is preliminary data.</text>
</comment>
<dbReference type="PROSITE" id="PS51186">
    <property type="entry name" value="GNAT"/>
    <property type="match status" value="1"/>
</dbReference>
<dbReference type="InterPro" id="IPR016181">
    <property type="entry name" value="Acyl_CoA_acyltransferase"/>
</dbReference>
<evidence type="ECO:0000313" key="5">
    <source>
        <dbReference type="EMBL" id="GAM65273.1"/>
    </source>
</evidence>
<evidence type="ECO:0000313" key="6">
    <source>
        <dbReference type="Proteomes" id="UP000031670"/>
    </source>
</evidence>
<sequence>MTGISIRRAEARDAEAIRDIYAGENAYSGTLQLPNPSLELWEKRVSNIPDNVYAFVAEVEGEIVGNLGMEVCPNPRRRHVASFGMGVKDAFLGQGVGSALVATMVDLADNWLNLLRIELTVFVDNKAALGLYSKFGFEIEGESEAYAFRDGEYVSVYHMAESKPINSRRGHLASLFMVHSENNDDELLAISFALAE</sequence>
<dbReference type="InterPro" id="IPR000182">
    <property type="entry name" value="GNAT_dom"/>
</dbReference>
<proteinExistence type="inferred from homology"/>
<keyword evidence="2" id="KW-0012">Acyltransferase</keyword>
<evidence type="ECO:0000256" key="1">
    <source>
        <dbReference type="ARBA" id="ARBA00022679"/>
    </source>
</evidence>
<name>A0A0B8PQ59_9VIBR</name>
<evidence type="ECO:0000256" key="2">
    <source>
        <dbReference type="ARBA" id="ARBA00023315"/>
    </source>
</evidence>
<dbReference type="Proteomes" id="UP000031670">
    <property type="component" value="Unassembled WGS sequence"/>
</dbReference>
<dbReference type="PANTHER" id="PTHR43792:SF8">
    <property type="entry name" value="[RIBOSOMAL PROTEIN US5]-ALANINE N-ACETYLTRANSFERASE"/>
    <property type="match status" value="1"/>
</dbReference>
<dbReference type="Gene3D" id="3.40.630.30">
    <property type="match status" value="1"/>
</dbReference>
<accession>A0A0B8PQ59</accession>
<evidence type="ECO:0000256" key="3">
    <source>
        <dbReference type="ARBA" id="ARBA00038502"/>
    </source>
</evidence>
<dbReference type="SUPFAM" id="SSF55729">
    <property type="entry name" value="Acyl-CoA N-acyltransferases (Nat)"/>
    <property type="match status" value="1"/>
</dbReference>
<dbReference type="CDD" id="cd04301">
    <property type="entry name" value="NAT_SF"/>
    <property type="match status" value="1"/>
</dbReference>
<reference evidence="5 6" key="1">
    <citation type="submission" date="2015-01" db="EMBL/GenBank/DDBJ databases">
        <title>Vibrio sp. C5 JCM 19232 whole genome shotgun sequence.</title>
        <authorList>
            <person name="Sawabe T."/>
            <person name="Meirelles P."/>
            <person name="Feng G."/>
            <person name="Sayaka M."/>
            <person name="Hattori M."/>
            <person name="Ohkuma M."/>
        </authorList>
    </citation>
    <scope>NUCLEOTIDE SEQUENCE [LARGE SCALE GENOMIC DNA]</scope>
    <source>
        <strain evidence="5 6">JCM19232</strain>
    </source>
</reference>
<evidence type="ECO:0000259" key="4">
    <source>
        <dbReference type="PROSITE" id="PS51186"/>
    </source>
</evidence>
<dbReference type="Pfam" id="PF00583">
    <property type="entry name" value="Acetyltransf_1"/>
    <property type="match status" value="1"/>
</dbReference>
<dbReference type="PANTHER" id="PTHR43792">
    <property type="entry name" value="GNAT FAMILY, PUTATIVE (AFU_ORTHOLOGUE AFUA_3G00765)-RELATED-RELATED"/>
    <property type="match status" value="1"/>
</dbReference>
<dbReference type="GO" id="GO:0016747">
    <property type="term" value="F:acyltransferase activity, transferring groups other than amino-acyl groups"/>
    <property type="evidence" value="ECO:0007669"/>
    <property type="project" value="InterPro"/>
</dbReference>
<reference evidence="5 6" key="2">
    <citation type="submission" date="2015-01" db="EMBL/GenBank/DDBJ databases">
        <authorList>
            <consortium name="NBRP consortium"/>
            <person name="Sawabe T."/>
            <person name="Meirelles P."/>
            <person name="Feng G."/>
            <person name="Sayaka M."/>
            <person name="Hattori M."/>
            <person name="Ohkuma M."/>
        </authorList>
    </citation>
    <scope>NUCLEOTIDE SEQUENCE [LARGE SCALE GENOMIC DNA]</scope>
    <source>
        <strain evidence="5 6">JCM19232</strain>
    </source>
</reference>
<dbReference type="EMBL" id="BBSA01000018">
    <property type="protein sequence ID" value="GAM65273.1"/>
    <property type="molecule type" value="Genomic_DNA"/>
</dbReference>
<organism evidence="5 6">
    <name type="scientific">Vibrio ishigakensis</name>
    <dbReference type="NCBI Taxonomy" id="1481914"/>
    <lineage>
        <taxon>Bacteria</taxon>
        <taxon>Pseudomonadati</taxon>
        <taxon>Pseudomonadota</taxon>
        <taxon>Gammaproteobacteria</taxon>
        <taxon>Vibrionales</taxon>
        <taxon>Vibrionaceae</taxon>
        <taxon>Vibrio</taxon>
    </lineage>
</organism>
<feature type="domain" description="N-acetyltransferase" evidence="4">
    <location>
        <begin position="4"/>
        <end position="166"/>
    </location>
</feature>
<keyword evidence="1 5" id="KW-0808">Transferase</keyword>
<comment type="similarity">
    <text evidence="3">Belongs to the acetyltransferase family. RimJ subfamily.</text>
</comment>
<protein>
    <submittedName>
        <fullName evidence="5">Acetyltransferase</fullName>
    </submittedName>
</protein>
<gene>
    <name evidence="5" type="ORF">JCM19232_4238</name>
</gene>